<feature type="transmembrane region" description="Helical" evidence="1">
    <location>
        <begin position="172"/>
        <end position="196"/>
    </location>
</feature>
<dbReference type="EMBL" id="JAHLQK010000004">
    <property type="protein sequence ID" value="MBU5676785.1"/>
    <property type="molecule type" value="Genomic_DNA"/>
</dbReference>
<evidence type="ECO:0000256" key="1">
    <source>
        <dbReference type="SAM" id="Phobius"/>
    </source>
</evidence>
<feature type="transmembrane region" description="Helical" evidence="1">
    <location>
        <begin position="26"/>
        <end position="49"/>
    </location>
</feature>
<dbReference type="Proteomes" id="UP000779508">
    <property type="component" value="Unassembled WGS sequence"/>
</dbReference>
<evidence type="ECO:0008006" key="4">
    <source>
        <dbReference type="Google" id="ProtNLM"/>
    </source>
</evidence>
<proteinExistence type="predicted"/>
<sequence length="254" mass="29865">MEILRDLFYTNRSISKKALMSMAKNWPIIFTGLFYSIATIILLMSLSAFWILGGLVWIIATSALISNYLYLLNTILNRGYFNFQDFKDGFAPYLRKVWSILFIGYVANLIIGFISPMIVSSIGPSAFSLIIAFLTFIFFNPIPETTYQKYYGPWETVTYTINFVKDNWIEWFVPNIILLVIFYFITGGYINIFGIISNVFNYFISFSTMFTSIRGLLAYFIVQVWFSYFMIYRAYLFETLSTSNRRKRLFMREF</sequence>
<evidence type="ECO:0000313" key="2">
    <source>
        <dbReference type="EMBL" id="MBU5676785.1"/>
    </source>
</evidence>
<feature type="transmembrane region" description="Helical" evidence="1">
    <location>
        <begin position="216"/>
        <end position="237"/>
    </location>
</feature>
<gene>
    <name evidence="2" type="ORF">KQI88_10180</name>
</gene>
<accession>A0ABS6G5U2</accession>
<comment type="caution">
    <text evidence="2">The sequence shown here is derived from an EMBL/GenBank/DDBJ whole genome shotgun (WGS) entry which is preliminary data.</text>
</comment>
<keyword evidence="3" id="KW-1185">Reference proteome</keyword>
<feature type="transmembrane region" description="Helical" evidence="1">
    <location>
        <begin position="55"/>
        <end position="76"/>
    </location>
</feature>
<keyword evidence="1" id="KW-1133">Transmembrane helix</keyword>
<evidence type="ECO:0000313" key="3">
    <source>
        <dbReference type="Proteomes" id="UP000779508"/>
    </source>
</evidence>
<reference evidence="2 3" key="1">
    <citation type="submission" date="2021-06" db="EMBL/GenBank/DDBJ databases">
        <authorList>
            <person name="Sun Q."/>
            <person name="Li D."/>
        </authorList>
    </citation>
    <scope>NUCLEOTIDE SEQUENCE [LARGE SCALE GENOMIC DNA]</scope>
    <source>
        <strain evidence="2 3">MSJ-5</strain>
    </source>
</reference>
<feature type="transmembrane region" description="Helical" evidence="1">
    <location>
        <begin position="97"/>
        <end position="119"/>
    </location>
</feature>
<dbReference type="RefSeq" id="WP_216417009.1">
    <property type="nucleotide sequence ID" value="NZ_JAHLQK010000004.1"/>
</dbReference>
<keyword evidence="1" id="KW-0812">Transmembrane</keyword>
<name>A0ABS6G5U2_9FIRM</name>
<feature type="transmembrane region" description="Helical" evidence="1">
    <location>
        <begin position="125"/>
        <end position="142"/>
    </location>
</feature>
<organism evidence="2 3">
    <name type="scientific">Alkaliphilus flagellatus</name>
    <dbReference type="NCBI Taxonomy" id="2841507"/>
    <lineage>
        <taxon>Bacteria</taxon>
        <taxon>Bacillati</taxon>
        <taxon>Bacillota</taxon>
        <taxon>Clostridia</taxon>
        <taxon>Peptostreptococcales</taxon>
        <taxon>Natronincolaceae</taxon>
        <taxon>Alkaliphilus</taxon>
    </lineage>
</organism>
<protein>
    <recommendedName>
        <fullName evidence="4">DUF4013 domain-containing protein</fullName>
    </recommendedName>
</protein>
<keyword evidence="1" id="KW-0472">Membrane</keyword>